<organism evidence="3 4">
    <name type="scientific">Aulographum hederae CBS 113979</name>
    <dbReference type="NCBI Taxonomy" id="1176131"/>
    <lineage>
        <taxon>Eukaryota</taxon>
        <taxon>Fungi</taxon>
        <taxon>Dikarya</taxon>
        <taxon>Ascomycota</taxon>
        <taxon>Pezizomycotina</taxon>
        <taxon>Dothideomycetes</taxon>
        <taxon>Pleosporomycetidae</taxon>
        <taxon>Aulographales</taxon>
        <taxon>Aulographaceae</taxon>
    </lineage>
</organism>
<keyword evidence="2" id="KW-1133">Transmembrane helix</keyword>
<name>A0A6G1H035_9PEZI</name>
<keyword evidence="2" id="KW-0812">Transmembrane</keyword>
<keyword evidence="2" id="KW-0472">Membrane</keyword>
<feature type="region of interest" description="Disordered" evidence="1">
    <location>
        <begin position="258"/>
        <end position="303"/>
    </location>
</feature>
<dbReference type="AlphaFoldDB" id="A0A6G1H035"/>
<feature type="compositionally biased region" description="Basic and acidic residues" evidence="1">
    <location>
        <begin position="279"/>
        <end position="288"/>
    </location>
</feature>
<keyword evidence="4" id="KW-1185">Reference proteome</keyword>
<evidence type="ECO:0000313" key="4">
    <source>
        <dbReference type="Proteomes" id="UP000800041"/>
    </source>
</evidence>
<proteinExistence type="predicted"/>
<feature type="transmembrane region" description="Helical" evidence="2">
    <location>
        <begin position="308"/>
        <end position="327"/>
    </location>
</feature>
<evidence type="ECO:0000313" key="3">
    <source>
        <dbReference type="EMBL" id="KAF1986583.1"/>
    </source>
</evidence>
<evidence type="ECO:0000256" key="1">
    <source>
        <dbReference type="SAM" id="MobiDB-lite"/>
    </source>
</evidence>
<dbReference type="OrthoDB" id="5412936at2759"/>
<gene>
    <name evidence="3" type="ORF">K402DRAFT_393653</name>
</gene>
<evidence type="ECO:0000256" key="2">
    <source>
        <dbReference type="SAM" id="Phobius"/>
    </source>
</evidence>
<evidence type="ECO:0008006" key="5">
    <source>
        <dbReference type="Google" id="ProtNLM"/>
    </source>
</evidence>
<dbReference type="EMBL" id="ML977156">
    <property type="protein sequence ID" value="KAF1986583.1"/>
    <property type="molecule type" value="Genomic_DNA"/>
</dbReference>
<reference evidence="3" key="1">
    <citation type="journal article" date="2020" name="Stud. Mycol.">
        <title>101 Dothideomycetes genomes: a test case for predicting lifestyles and emergence of pathogens.</title>
        <authorList>
            <person name="Haridas S."/>
            <person name="Albert R."/>
            <person name="Binder M."/>
            <person name="Bloem J."/>
            <person name="Labutti K."/>
            <person name="Salamov A."/>
            <person name="Andreopoulos B."/>
            <person name="Baker S."/>
            <person name="Barry K."/>
            <person name="Bills G."/>
            <person name="Bluhm B."/>
            <person name="Cannon C."/>
            <person name="Castanera R."/>
            <person name="Culley D."/>
            <person name="Daum C."/>
            <person name="Ezra D."/>
            <person name="Gonzalez J."/>
            <person name="Henrissat B."/>
            <person name="Kuo A."/>
            <person name="Liang C."/>
            <person name="Lipzen A."/>
            <person name="Lutzoni F."/>
            <person name="Magnuson J."/>
            <person name="Mondo S."/>
            <person name="Nolan M."/>
            <person name="Ohm R."/>
            <person name="Pangilinan J."/>
            <person name="Park H.-J."/>
            <person name="Ramirez L."/>
            <person name="Alfaro M."/>
            <person name="Sun H."/>
            <person name="Tritt A."/>
            <person name="Yoshinaga Y."/>
            <person name="Zwiers L.-H."/>
            <person name="Turgeon B."/>
            <person name="Goodwin S."/>
            <person name="Spatafora J."/>
            <person name="Crous P."/>
            <person name="Grigoriev I."/>
        </authorList>
    </citation>
    <scope>NUCLEOTIDE SEQUENCE</scope>
    <source>
        <strain evidence="3">CBS 113979</strain>
    </source>
</reference>
<accession>A0A6G1H035</accession>
<dbReference type="Proteomes" id="UP000800041">
    <property type="component" value="Unassembled WGS sequence"/>
</dbReference>
<sequence>MSSLSSFMASQLPIGENPPNSLDSILDHLLTGLTSPSSRHYPRYGHFVSQHSSTLASFLTASLTPSISSLFSNSSNPAPSSLISLPAYPQKDQRPYHGRAIYLHILHGADGTTRLYIGQATNLAARLSQHADFRYRRDNPSLHTYAMQRSARDSFVVLAKVTQPPAELSSRPDLLMNLLEMWCCLLFRTLQTATLRRYLPDEVLGESNVGLNVGIPLDYGDPEAEALGRREFALLRESGDEFCRRHYWYVAKRRDERQGRQLGHGNSSESVPGEIDDGSVPHDTDGKALQRTQSSEPGEEAESGSSGWIIWTVALLGGVMVLSHVLGPPGTRRR</sequence>
<protein>
    <recommendedName>
        <fullName evidence="5">GIY-YIG domain-containing protein</fullName>
    </recommendedName>
</protein>